<evidence type="ECO:0000313" key="5">
    <source>
        <dbReference type="EMBL" id="NYG60756.1"/>
    </source>
</evidence>
<keyword evidence="3" id="KW-0732">Signal</keyword>
<dbReference type="Gene3D" id="2.60.40.2230">
    <property type="entry name" value="Uncharacterised protein YcnI-like PF07987, DUF1775"/>
    <property type="match status" value="1"/>
</dbReference>
<keyword evidence="2" id="KW-0812">Transmembrane</keyword>
<dbReference type="CDD" id="cd08545">
    <property type="entry name" value="YcnI_like"/>
    <property type="match status" value="1"/>
</dbReference>
<dbReference type="RefSeq" id="WP_179503647.1">
    <property type="nucleotide sequence ID" value="NZ_JACCAA010000001.1"/>
</dbReference>
<evidence type="ECO:0000256" key="2">
    <source>
        <dbReference type="SAM" id="Phobius"/>
    </source>
</evidence>
<feature type="compositionally biased region" description="Basic and acidic residues" evidence="1">
    <location>
        <begin position="183"/>
        <end position="197"/>
    </location>
</feature>
<dbReference type="InterPro" id="IPR012533">
    <property type="entry name" value="YcnI-copper_dom"/>
</dbReference>
<dbReference type="Pfam" id="PF07987">
    <property type="entry name" value="DUF1775"/>
    <property type="match status" value="1"/>
</dbReference>
<evidence type="ECO:0000259" key="4">
    <source>
        <dbReference type="Pfam" id="PF07987"/>
    </source>
</evidence>
<dbReference type="Proteomes" id="UP000540656">
    <property type="component" value="Unassembled WGS sequence"/>
</dbReference>
<keyword evidence="2" id="KW-1133">Transmembrane helix</keyword>
<dbReference type="InterPro" id="IPR038507">
    <property type="entry name" value="YcnI-like_sf"/>
</dbReference>
<comment type="caution">
    <text evidence="5">The sequence shown here is derived from an EMBL/GenBank/DDBJ whole genome shotgun (WGS) entry which is preliminary data.</text>
</comment>
<feature type="signal peptide" evidence="3">
    <location>
        <begin position="1"/>
        <end position="30"/>
    </location>
</feature>
<keyword evidence="6" id="KW-1185">Reference proteome</keyword>
<accession>A0A7Y9S1T7</accession>
<proteinExistence type="predicted"/>
<feature type="chain" id="PRO_5031436878" evidence="3">
    <location>
        <begin position="31"/>
        <end position="244"/>
    </location>
</feature>
<evidence type="ECO:0000256" key="1">
    <source>
        <dbReference type="SAM" id="MobiDB-lite"/>
    </source>
</evidence>
<dbReference type="EMBL" id="JACCAA010000001">
    <property type="protein sequence ID" value="NYG60756.1"/>
    <property type="molecule type" value="Genomic_DNA"/>
</dbReference>
<protein>
    <submittedName>
        <fullName evidence="5">Uncharacterized protein YcnI</fullName>
    </submittedName>
</protein>
<feature type="domain" description="YncI copper-binding" evidence="4">
    <location>
        <begin position="31"/>
        <end position="177"/>
    </location>
</feature>
<reference evidence="5 6" key="1">
    <citation type="submission" date="2020-07" db="EMBL/GenBank/DDBJ databases">
        <title>Sequencing the genomes of 1000 actinobacteria strains.</title>
        <authorList>
            <person name="Klenk H.-P."/>
        </authorList>
    </citation>
    <scope>NUCLEOTIDE SEQUENCE [LARGE SCALE GENOMIC DNA]</scope>
    <source>
        <strain evidence="5 6">DSM 23819</strain>
    </source>
</reference>
<feature type="transmembrane region" description="Helical" evidence="2">
    <location>
        <begin position="220"/>
        <end position="240"/>
    </location>
</feature>
<gene>
    <name evidence="5" type="ORF">BJ980_003679</name>
</gene>
<evidence type="ECO:0000313" key="6">
    <source>
        <dbReference type="Proteomes" id="UP000540656"/>
    </source>
</evidence>
<evidence type="ECO:0000256" key="3">
    <source>
        <dbReference type="SAM" id="SignalP"/>
    </source>
</evidence>
<name>A0A7Y9S1T7_9ACTN</name>
<dbReference type="AlphaFoldDB" id="A0A7Y9S1T7"/>
<feature type="region of interest" description="Disordered" evidence="1">
    <location>
        <begin position="183"/>
        <end position="214"/>
    </location>
</feature>
<organism evidence="5 6">
    <name type="scientific">Nocardioides daedukensis</name>
    <dbReference type="NCBI Taxonomy" id="634462"/>
    <lineage>
        <taxon>Bacteria</taxon>
        <taxon>Bacillati</taxon>
        <taxon>Actinomycetota</taxon>
        <taxon>Actinomycetes</taxon>
        <taxon>Propionibacteriales</taxon>
        <taxon>Nocardioidaceae</taxon>
        <taxon>Nocardioides</taxon>
    </lineage>
</organism>
<sequence length="244" mass="24863">MLNTHRTLARAALIPVVGASIFLGAGSASAHVSVSASSTAAGSSSILTFSLGHGCEGSATTRIAIQVPEEIVSVTPQRQPFYSVEKKMEQLAEPITDAHGNEVSERVAQIVYTARTPLPDGQRDTFDLSVTLPDKEGATLAFPTIQTCEKGETAWTELAAEGTDGHDLETPAPALTLTAAQDAEGHDHGEGHADGRGSEGAQVAEAGTGGGEESGANNTLAISALVAGLLGLLAGGVALARTRK</sequence>
<keyword evidence="2" id="KW-0472">Membrane</keyword>